<evidence type="ECO:0000256" key="1">
    <source>
        <dbReference type="SAM" id="MobiDB-lite"/>
    </source>
</evidence>
<accession>A0A165QHJ9</accession>
<name>A0A165QHJ9_9APHY</name>
<gene>
    <name evidence="2" type="ORF">DAEQUDRAFT_252867</name>
</gene>
<dbReference type="Proteomes" id="UP000076727">
    <property type="component" value="Unassembled WGS sequence"/>
</dbReference>
<keyword evidence="3" id="KW-1185">Reference proteome</keyword>
<protein>
    <submittedName>
        <fullName evidence="2">Uncharacterized protein</fullName>
    </submittedName>
</protein>
<evidence type="ECO:0000313" key="2">
    <source>
        <dbReference type="EMBL" id="KZT69479.1"/>
    </source>
</evidence>
<reference evidence="2 3" key="1">
    <citation type="journal article" date="2016" name="Mol. Biol. Evol.">
        <title>Comparative Genomics of Early-Diverging Mushroom-Forming Fungi Provides Insights into the Origins of Lignocellulose Decay Capabilities.</title>
        <authorList>
            <person name="Nagy L.G."/>
            <person name="Riley R."/>
            <person name="Tritt A."/>
            <person name="Adam C."/>
            <person name="Daum C."/>
            <person name="Floudas D."/>
            <person name="Sun H."/>
            <person name="Yadav J.S."/>
            <person name="Pangilinan J."/>
            <person name="Larsson K.H."/>
            <person name="Matsuura K."/>
            <person name="Barry K."/>
            <person name="Labutti K."/>
            <person name="Kuo R."/>
            <person name="Ohm R.A."/>
            <person name="Bhattacharya S.S."/>
            <person name="Shirouzu T."/>
            <person name="Yoshinaga Y."/>
            <person name="Martin F.M."/>
            <person name="Grigoriev I.V."/>
            <person name="Hibbett D.S."/>
        </authorList>
    </citation>
    <scope>NUCLEOTIDE SEQUENCE [LARGE SCALE GENOMIC DNA]</scope>
    <source>
        <strain evidence="2 3">L-15889</strain>
    </source>
</reference>
<evidence type="ECO:0000313" key="3">
    <source>
        <dbReference type="Proteomes" id="UP000076727"/>
    </source>
</evidence>
<sequence length="77" mass="7996">MAEHLHHPRDRIACAGQTGGGWSSSDRGADAYTGAARQTAGEATPIAADGRRGIHSQCGGTRKSPTGRLDVNSRPAR</sequence>
<proteinExistence type="predicted"/>
<feature type="region of interest" description="Disordered" evidence="1">
    <location>
        <begin position="1"/>
        <end position="77"/>
    </location>
</feature>
<dbReference type="EMBL" id="KV429057">
    <property type="protein sequence ID" value="KZT69479.1"/>
    <property type="molecule type" value="Genomic_DNA"/>
</dbReference>
<organism evidence="2 3">
    <name type="scientific">Daedalea quercina L-15889</name>
    <dbReference type="NCBI Taxonomy" id="1314783"/>
    <lineage>
        <taxon>Eukaryota</taxon>
        <taxon>Fungi</taxon>
        <taxon>Dikarya</taxon>
        <taxon>Basidiomycota</taxon>
        <taxon>Agaricomycotina</taxon>
        <taxon>Agaricomycetes</taxon>
        <taxon>Polyporales</taxon>
        <taxon>Fomitopsis</taxon>
    </lineage>
</organism>
<dbReference type="AlphaFoldDB" id="A0A165QHJ9"/>